<dbReference type="InParanoid" id="A0A165EGJ0"/>
<name>A0A165EGJ0_9BASI</name>
<gene>
    <name evidence="2" type="ORF">CALCODRAFT_499337</name>
</gene>
<keyword evidence="3" id="KW-1185">Reference proteome</keyword>
<reference evidence="2 3" key="1">
    <citation type="journal article" date="2016" name="Mol. Biol. Evol.">
        <title>Comparative Genomics of Early-Diverging Mushroom-Forming Fungi Provides Insights into the Origins of Lignocellulose Decay Capabilities.</title>
        <authorList>
            <person name="Nagy L.G."/>
            <person name="Riley R."/>
            <person name="Tritt A."/>
            <person name="Adam C."/>
            <person name="Daum C."/>
            <person name="Floudas D."/>
            <person name="Sun H."/>
            <person name="Yadav J.S."/>
            <person name="Pangilinan J."/>
            <person name="Larsson K.H."/>
            <person name="Matsuura K."/>
            <person name="Barry K."/>
            <person name="Labutti K."/>
            <person name="Kuo R."/>
            <person name="Ohm R.A."/>
            <person name="Bhattacharya S.S."/>
            <person name="Shirouzu T."/>
            <person name="Yoshinaga Y."/>
            <person name="Martin F.M."/>
            <person name="Grigoriev I.V."/>
            <person name="Hibbett D.S."/>
        </authorList>
    </citation>
    <scope>NUCLEOTIDE SEQUENCE [LARGE SCALE GENOMIC DNA]</scope>
    <source>
        <strain evidence="2 3">HHB12733</strain>
    </source>
</reference>
<feature type="compositionally biased region" description="Basic residues" evidence="1">
    <location>
        <begin position="42"/>
        <end position="59"/>
    </location>
</feature>
<dbReference type="EMBL" id="KV424006">
    <property type="protein sequence ID" value="KZT54823.1"/>
    <property type="molecule type" value="Genomic_DNA"/>
</dbReference>
<accession>A0A165EGJ0</accession>
<dbReference type="Proteomes" id="UP000076842">
    <property type="component" value="Unassembled WGS sequence"/>
</dbReference>
<proteinExistence type="predicted"/>
<sequence>MVRCVTFSPSFAWLAAGGPDGARVAKSEIAPSPSPSPSLGARCRHPSISRALSRPKHQAGQRPTRPRPAYLVGQAWTRRLIVTRPSSVPAE</sequence>
<feature type="region of interest" description="Disordered" evidence="1">
    <location>
        <begin position="23"/>
        <end position="68"/>
    </location>
</feature>
<protein>
    <submittedName>
        <fullName evidence="2">Uncharacterized protein</fullName>
    </submittedName>
</protein>
<organism evidence="2 3">
    <name type="scientific">Calocera cornea HHB12733</name>
    <dbReference type="NCBI Taxonomy" id="1353952"/>
    <lineage>
        <taxon>Eukaryota</taxon>
        <taxon>Fungi</taxon>
        <taxon>Dikarya</taxon>
        <taxon>Basidiomycota</taxon>
        <taxon>Agaricomycotina</taxon>
        <taxon>Dacrymycetes</taxon>
        <taxon>Dacrymycetales</taxon>
        <taxon>Dacrymycetaceae</taxon>
        <taxon>Calocera</taxon>
    </lineage>
</organism>
<evidence type="ECO:0000313" key="2">
    <source>
        <dbReference type="EMBL" id="KZT54823.1"/>
    </source>
</evidence>
<evidence type="ECO:0000313" key="3">
    <source>
        <dbReference type="Proteomes" id="UP000076842"/>
    </source>
</evidence>
<evidence type="ECO:0000256" key="1">
    <source>
        <dbReference type="SAM" id="MobiDB-lite"/>
    </source>
</evidence>
<dbReference type="AlphaFoldDB" id="A0A165EGJ0"/>